<comment type="caution">
    <text evidence="2">The sequence shown here is derived from an EMBL/GenBank/DDBJ whole genome shotgun (WGS) entry which is preliminary data.</text>
</comment>
<dbReference type="InterPro" id="IPR050965">
    <property type="entry name" value="UPF0336/Enoyl-CoA_hydratase"/>
</dbReference>
<dbReference type="PROSITE" id="PS51186">
    <property type="entry name" value="GNAT"/>
    <property type="match status" value="1"/>
</dbReference>
<dbReference type="InterPro" id="IPR002539">
    <property type="entry name" value="MaoC-like_dom"/>
</dbReference>
<dbReference type="SUPFAM" id="SSF55729">
    <property type="entry name" value="Acyl-CoA N-acyltransferases (Nat)"/>
    <property type="match status" value="1"/>
</dbReference>
<dbReference type="InterPro" id="IPR000182">
    <property type="entry name" value="GNAT_dom"/>
</dbReference>
<dbReference type="PANTHER" id="PTHR43437">
    <property type="entry name" value="HYDROXYACYL-THIOESTER DEHYDRATASE TYPE 2, MITOCHONDRIAL-RELATED"/>
    <property type="match status" value="1"/>
</dbReference>
<organism evidence="2">
    <name type="scientific">marine sediment metagenome</name>
    <dbReference type="NCBI Taxonomy" id="412755"/>
    <lineage>
        <taxon>unclassified sequences</taxon>
        <taxon>metagenomes</taxon>
        <taxon>ecological metagenomes</taxon>
    </lineage>
</organism>
<dbReference type="Gene3D" id="3.40.630.30">
    <property type="match status" value="1"/>
</dbReference>
<dbReference type="InterPro" id="IPR016181">
    <property type="entry name" value="Acyl_CoA_acyltransferase"/>
</dbReference>
<gene>
    <name evidence="2" type="ORF">LCGC14_1495430</name>
</gene>
<dbReference type="Pfam" id="PF01575">
    <property type="entry name" value="MaoC_dehydratas"/>
    <property type="match status" value="1"/>
</dbReference>
<dbReference type="GO" id="GO:0016747">
    <property type="term" value="F:acyltransferase activity, transferring groups other than amino-acyl groups"/>
    <property type="evidence" value="ECO:0007669"/>
    <property type="project" value="InterPro"/>
</dbReference>
<dbReference type="Gene3D" id="3.10.129.10">
    <property type="entry name" value="Hotdog Thioesterase"/>
    <property type="match status" value="1"/>
</dbReference>
<reference evidence="2" key="1">
    <citation type="journal article" date="2015" name="Nature">
        <title>Complex archaea that bridge the gap between prokaryotes and eukaryotes.</title>
        <authorList>
            <person name="Spang A."/>
            <person name="Saw J.H."/>
            <person name="Jorgensen S.L."/>
            <person name="Zaremba-Niedzwiedzka K."/>
            <person name="Martijn J."/>
            <person name="Lind A.E."/>
            <person name="van Eijk R."/>
            <person name="Schleper C."/>
            <person name="Guy L."/>
            <person name="Ettema T.J."/>
        </authorList>
    </citation>
    <scope>NUCLEOTIDE SEQUENCE</scope>
</reference>
<proteinExistence type="predicted"/>
<dbReference type="GO" id="GO:0019171">
    <property type="term" value="F:(3R)-hydroxyacyl-[acyl-carrier-protein] dehydratase activity"/>
    <property type="evidence" value="ECO:0007669"/>
    <property type="project" value="TreeGrafter"/>
</dbReference>
<sequence length="375" mass="42667">MHYSEKESRRFGFNIYRDMCDHVDEKAILKTILENDVDIFILRVLSRNEAELSKLDNIGVPYIFGDTLCCYTIDLQKYDHKPLKNDLEFERCIEENKADLISMAEVVFGQYINHYTSNPYLSNETSVESFKQWTSEYVVDEPDADDKVISWLVKRDGKSIGFATCDYNFITGKGEGVLYGVLPDASGNGVYSDIIRFTQKFLKDLGIKDMKVSSQSHNFGVQKVWSREGYFMNKAYTTVHLNAFLSASVTPKEEIDFKVSESMVQSFADLTGDTNRLHMDTEFAKSKGFDGTIVHGLIANTMLSKYFGTVNPGHGTLFLGHSTKYIKPVYLEKPYKLIIGFPVIKSNGFRKSVAKLVDSDGNICAFMYNDLMKRD</sequence>
<name>A0A0F9J661_9ZZZZ</name>
<dbReference type="Pfam" id="PF00583">
    <property type="entry name" value="Acetyltransf_1"/>
    <property type="match status" value="1"/>
</dbReference>
<evidence type="ECO:0000313" key="2">
    <source>
        <dbReference type="EMBL" id="KKM65028.1"/>
    </source>
</evidence>
<dbReference type="AlphaFoldDB" id="A0A0F9J661"/>
<dbReference type="PANTHER" id="PTHR43437:SF3">
    <property type="entry name" value="HYDROXYACYL-THIOESTER DEHYDRATASE TYPE 2, MITOCHONDRIAL"/>
    <property type="match status" value="1"/>
</dbReference>
<feature type="domain" description="N-acetyltransferase" evidence="1">
    <location>
        <begin position="87"/>
        <end position="243"/>
    </location>
</feature>
<dbReference type="GO" id="GO:0006633">
    <property type="term" value="P:fatty acid biosynthetic process"/>
    <property type="evidence" value="ECO:0007669"/>
    <property type="project" value="TreeGrafter"/>
</dbReference>
<accession>A0A0F9J661</accession>
<dbReference type="InterPro" id="IPR029069">
    <property type="entry name" value="HotDog_dom_sf"/>
</dbReference>
<evidence type="ECO:0000259" key="1">
    <source>
        <dbReference type="PROSITE" id="PS51186"/>
    </source>
</evidence>
<dbReference type="SUPFAM" id="SSF54637">
    <property type="entry name" value="Thioesterase/thiol ester dehydrase-isomerase"/>
    <property type="match status" value="1"/>
</dbReference>
<dbReference type="EMBL" id="LAZR01010793">
    <property type="protein sequence ID" value="KKM65028.1"/>
    <property type="molecule type" value="Genomic_DNA"/>
</dbReference>
<protein>
    <recommendedName>
        <fullName evidence="1">N-acetyltransferase domain-containing protein</fullName>
    </recommendedName>
</protein>